<name>A0AAV7TP60_PLEWA</name>
<evidence type="ECO:0000313" key="2">
    <source>
        <dbReference type="EMBL" id="KAJ1178422.1"/>
    </source>
</evidence>
<dbReference type="AlphaFoldDB" id="A0AAV7TP60"/>
<evidence type="ECO:0000256" key="1">
    <source>
        <dbReference type="SAM" id="MobiDB-lite"/>
    </source>
</evidence>
<gene>
    <name evidence="2" type="ORF">NDU88_003668</name>
</gene>
<sequence>MFVRSLKQPVRSGVYGMRGCIRGSSPSLPAALGSLRTCAQGAAAAIVGLLGSSLVRVRVSLPSGPGRAAASVCSVTCSRLSDIPATCRDEAGNPDIWVPENIDKEDGQRARCAQEVDALADGNPDIRVPEKLNRKKGLRAGCAKREEDAEGRGMGHERKEDSGGEEGTADPHLGERRPFEGRDDPSEGQYGPKKPEFRHVPGGTWLKQVRSCLRDRLRYMVGREEGGGDE</sequence>
<feature type="compositionally biased region" description="Basic and acidic residues" evidence="1">
    <location>
        <begin position="172"/>
        <end position="185"/>
    </location>
</feature>
<feature type="compositionally biased region" description="Basic and acidic residues" evidence="1">
    <location>
        <begin position="143"/>
        <end position="162"/>
    </location>
</feature>
<comment type="caution">
    <text evidence="2">The sequence shown here is derived from an EMBL/GenBank/DDBJ whole genome shotgun (WGS) entry which is preliminary data.</text>
</comment>
<protein>
    <submittedName>
        <fullName evidence="2">Uncharacterized protein</fullName>
    </submittedName>
</protein>
<accession>A0AAV7TP60</accession>
<reference evidence="2" key="1">
    <citation type="journal article" date="2022" name="bioRxiv">
        <title>Sequencing and chromosome-scale assembly of the giantPleurodeles waltlgenome.</title>
        <authorList>
            <person name="Brown T."/>
            <person name="Elewa A."/>
            <person name="Iarovenko S."/>
            <person name="Subramanian E."/>
            <person name="Araus A.J."/>
            <person name="Petzold A."/>
            <person name="Susuki M."/>
            <person name="Suzuki K.-i.T."/>
            <person name="Hayashi T."/>
            <person name="Toyoda A."/>
            <person name="Oliveira C."/>
            <person name="Osipova E."/>
            <person name="Leigh N.D."/>
            <person name="Simon A."/>
            <person name="Yun M.H."/>
        </authorList>
    </citation>
    <scope>NUCLEOTIDE SEQUENCE</scope>
    <source>
        <strain evidence="2">20211129_DDA</strain>
        <tissue evidence="2">Liver</tissue>
    </source>
</reference>
<feature type="region of interest" description="Disordered" evidence="1">
    <location>
        <begin position="122"/>
        <end position="205"/>
    </location>
</feature>
<dbReference type="Proteomes" id="UP001066276">
    <property type="component" value="Chromosome 3_2"/>
</dbReference>
<proteinExistence type="predicted"/>
<keyword evidence="3" id="KW-1185">Reference proteome</keyword>
<organism evidence="2 3">
    <name type="scientific">Pleurodeles waltl</name>
    <name type="common">Iberian ribbed newt</name>
    <dbReference type="NCBI Taxonomy" id="8319"/>
    <lineage>
        <taxon>Eukaryota</taxon>
        <taxon>Metazoa</taxon>
        <taxon>Chordata</taxon>
        <taxon>Craniata</taxon>
        <taxon>Vertebrata</taxon>
        <taxon>Euteleostomi</taxon>
        <taxon>Amphibia</taxon>
        <taxon>Batrachia</taxon>
        <taxon>Caudata</taxon>
        <taxon>Salamandroidea</taxon>
        <taxon>Salamandridae</taxon>
        <taxon>Pleurodelinae</taxon>
        <taxon>Pleurodeles</taxon>
    </lineage>
</organism>
<evidence type="ECO:0000313" key="3">
    <source>
        <dbReference type="Proteomes" id="UP001066276"/>
    </source>
</evidence>
<dbReference type="EMBL" id="JANPWB010000006">
    <property type="protein sequence ID" value="KAJ1178422.1"/>
    <property type="molecule type" value="Genomic_DNA"/>
</dbReference>